<feature type="region of interest" description="Disordered" evidence="1">
    <location>
        <begin position="392"/>
        <end position="411"/>
    </location>
</feature>
<organism evidence="3 4">
    <name type="scientific">Profundibacterium mesophilum KAUST100406-0324</name>
    <dbReference type="NCBI Taxonomy" id="1037889"/>
    <lineage>
        <taxon>Bacteria</taxon>
        <taxon>Pseudomonadati</taxon>
        <taxon>Pseudomonadota</taxon>
        <taxon>Alphaproteobacteria</taxon>
        <taxon>Rhodobacterales</taxon>
        <taxon>Roseobacteraceae</taxon>
        <taxon>Profundibacterium</taxon>
    </lineage>
</organism>
<dbReference type="PANTHER" id="PTHR36836">
    <property type="entry name" value="COLANIC ACID BIOSYNTHESIS PROTEIN WCAK"/>
    <property type="match status" value="1"/>
</dbReference>
<dbReference type="Pfam" id="PF04230">
    <property type="entry name" value="PS_pyruv_trans"/>
    <property type="match status" value="1"/>
</dbReference>
<accession>A0A921TE30</accession>
<reference evidence="3" key="1">
    <citation type="submission" date="2013-03" db="EMBL/GenBank/DDBJ databases">
        <title>Genome Sequence of the Profundibacterium mesophilum strain KAUST100406-0324T from Red Sea, a novel genus in the family Rhodobacteraceae.</title>
        <authorList>
            <person name="Essack M."/>
            <person name="Alam I."/>
            <person name="Lafi F."/>
            <person name="Alawi W."/>
            <person name="Kamanu F."/>
            <person name="Al-Suwailem A."/>
            <person name="Lee O.O."/>
            <person name="Xu Y."/>
            <person name="Bajic V."/>
            <person name="Qian P.-Y."/>
            <person name="Archer J."/>
        </authorList>
    </citation>
    <scope>NUCLEOTIDE SEQUENCE</scope>
    <source>
        <strain evidence="3">KAUST100406-0324</strain>
    </source>
</reference>
<sequence length="411" mass="42417">MKIVQFGLHHSPNTGDGIIAECMVHGIRSILPEAQVVTVDISGRSAAGDVTVQNRGRALRLLAAMPRPMRHAAVRVKLGRMLGRAEPAWRTALENADLALIGGGQIFSDADLNFPLKLGRLGRLLARAKVPAAIHGAGVSANWSRPGTALFKRLLECDLRRVGLRDAPSIAAWTAQMGGASPVPVDTPDPGLLAAECYGAGTAGETIGLCVTAPQILGYHADGAVTGTAGGGGAEAFFGRLALTLIARGHPVRMFCNGAEEDRAALAALKAAPTLAAARRAGTLSFASPPALPSELAAIVRGCRAIIAHRLHACIIGYSYERCVIGLGWDRKVESFFEAAGLTHAFVGRADAAPADVAAVLETALASGIDGARHAQMLRGAREALAAALSEVAPLTPPRQSPPAGASPAKT</sequence>
<dbReference type="Proteomes" id="UP000698242">
    <property type="component" value="Unassembled WGS sequence"/>
</dbReference>
<proteinExistence type="predicted"/>
<dbReference type="AlphaFoldDB" id="A0A921TE30"/>
<comment type="caution">
    <text evidence="3">The sequence shown here is derived from an EMBL/GenBank/DDBJ whole genome shotgun (WGS) entry which is preliminary data.</text>
</comment>
<feature type="domain" description="Polysaccharide pyruvyl transferase" evidence="2">
    <location>
        <begin position="13"/>
        <end position="330"/>
    </location>
</feature>
<dbReference type="PANTHER" id="PTHR36836:SF1">
    <property type="entry name" value="COLANIC ACID BIOSYNTHESIS PROTEIN WCAK"/>
    <property type="match status" value="1"/>
</dbReference>
<protein>
    <submittedName>
        <fullName evidence="3">Polysaccharide pyruvyl transferase</fullName>
    </submittedName>
</protein>
<dbReference type="OrthoDB" id="1814359at2"/>
<evidence type="ECO:0000313" key="3">
    <source>
        <dbReference type="EMBL" id="KAF0676936.1"/>
    </source>
</evidence>
<evidence type="ECO:0000256" key="1">
    <source>
        <dbReference type="SAM" id="MobiDB-lite"/>
    </source>
</evidence>
<dbReference type="RefSeq" id="WP_159964152.1">
    <property type="nucleotide sequence ID" value="NZ_APKE01000010.1"/>
</dbReference>
<evidence type="ECO:0000313" key="4">
    <source>
        <dbReference type="Proteomes" id="UP000698242"/>
    </source>
</evidence>
<keyword evidence="3" id="KW-0808">Transferase</keyword>
<dbReference type="InterPro" id="IPR007345">
    <property type="entry name" value="Polysacch_pyruvyl_Trfase"/>
</dbReference>
<gene>
    <name evidence="3" type="ORF">PMES_00733</name>
</gene>
<dbReference type="GO" id="GO:0016740">
    <property type="term" value="F:transferase activity"/>
    <property type="evidence" value="ECO:0007669"/>
    <property type="project" value="UniProtKB-KW"/>
</dbReference>
<keyword evidence="4" id="KW-1185">Reference proteome</keyword>
<evidence type="ECO:0000259" key="2">
    <source>
        <dbReference type="Pfam" id="PF04230"/>
    </source>
</evidence>
<name>A0A921TE30_9RHOB</name>
<dbReference type="EMBL" id="APKE01000010">
    <property type="protein sequence ID" value="KAF0676936.1"/>
    <property type="molecule type" value="Genomic_DNA"/>
</dbReference>